<dbReference type="PANTHER" id="PTHR37534">
    <property type="entry name" value="TRANSCRIPTIONAL ACTIVATOR PROTEIN UGA3"/>
    <property type="match status" value="1"/>
</dbReference>
<evidence type="ECO:0000256" key="2">
    <source>
        <dbReference type="ARBA" id="ARBA00023242"/>
    </source>
</evidence>
<feature type="region of interest" description="Disordered" evidence="3">
    <location>
        <begin position="289"/>
        <end position="310"/>
    </location>
</feature>
<name>A0A9W9C017_9PLEO</name>
<evidence type="ECO:0000313" key="4">
    <source>
        <dbReference type="EMBL" id="KAJ4337977.1"/>
    </source>
</evidence>
<reference evidence="4" key="1">
    <citation type="submission" date="2022-10" db="EMBL/GenBank/DDBJ databases">
        <title>Tapping the CABI collections for fungal endophytes: first genome assemblies for Collariella, Neodidymelliopsis, Ascochyta clinopodiicola, Didymella pomorum, Didymosphaeria variabile, Neocosmospora piperis and Neocucurbitaria cava.</title>
        <authorList>
            <person name="Hill R."/>
        </authorList>
    </citation>
    <scope>NUCLEOTIDE SEQUENCE</scope>
    <source>
        <strain evidence="4">IMI 360193</strain>
    </source>
</reference>
<dbReference type="PROSITE" id="PS51257">
    <property type="entry name" value="PROKAR_LIPOPROTEIN"/>
    <property type="match status" value="1"/>
</dbReference>
<gene>
    <name evidence="4" type="ORF">N0V87_004325</name>
</gene>
<dbReference type="Pfam" id="PF11951">
    <property type="entry name" value="Fungal_trans_2"/>
    <property type="match status" value="1"/>
</dbReference>
<evidence type="ECO:0000256" key="1">
    <source>
        <dbReference type="ARBA" id="ARBA00004123"/>
    </source>
</evidence>
<evidence type="ECO:0000256" key="3">
    <source>
        <dbReference type="SAM" id="MobiDB-lite"/>
    </source>
</evidence>
<dbReference type="EMBL" id="JAPEUV010000034">
    <property type="protein sequence ID" value="KAJ4337977.1"/>
    <property type="molecule type" value="Genomic_DNA"/>
</dbReference>
<comment type="subcellular location">
    <subcellularLocation>
        <location evidence="1">Nucleus</location>
    </subcellularLocation>
</comment>
<sequence>MAEQCIRMDVKHATQANFFALLGCSAHMVAKTSPSSSELNPMRGMQILEYSSKRAKRHMQESLRLETSGEGKAKYKDQLMAIFSLIALATETGNAADARCYLIDAERLVRLRGITKHKASRRARLLHHVYTWQRIIGESTFVLHDHKNNLLQGKIERTFRKHAPAPIIGSCGASADVHTSHEPSQLDDFLRIQSHGTDSDDDPEAHKDNETGLRDIHLEDTRTWSNTLYMDIYGIPEIWLSYVSQTTRVANIMDYLEETAIQPTRTFQECLQRKAIQLENRICSLSAQYSSSEDPLPPQHGGSTTTGTTAASRAMMRAMTSALLILFYRRIRKVHPFILQAHVNDVIAALKDFDVAHDACTNKSSGTPWPAFIAGSEAMSATARDWLMGWMQRKALQSAFNGFTTSQQVMREVWQQRDRVDKNTAKGPNSAPELRASGRRRKDVYSWVDVLREGNFWLMLY</sequence>
<comment type="caution">
    <text evidence="4">The sequence shown here is derived from an EMBL/GenBank/DDBJ whole genome shotgun (WGS) entry which is preliminary data.</text>
</comment>
<dbReference type="Proteomes" id="UP001140562">
    <property type="component" value="Unassembled WGS sequence"/>
</dbReference>
<keyword evidence="2" id="KW-0539">Nucleus</keyword>
<dbReference type="GO" id="GO:0005634">
    <property type="term" value="C:nucleus"/>
    <property type="evidence" value="ECO:0007669"/>
    <property type="project" value="UniProtKB-SubCell"/>
</dbReference>
<dbReference type="AlphaFoldDB" id="A0A9W9C017"/>
<keyword evidence="5" id="KW-1185">Reference proteome</keyword>
<evidence type="ECO:0000313" key="5">
    <source>
        <dbReference type="Proteomes" id="UP001140562"/>
    </source>
</evidence>
<protein>
    <submittedName>
        <fullName evidence="4">Uncharacterized protein</fullName>
    </submittedName>
</protein>
<dbReference type="PANTHER" id="PTHR37534:SF46">
    <property type="entry name" value="ZN(II)2CYS6 TRANSCRIPTION FACTOR (EUROFUNG)"/>
    <property type="match status" value="1"/>
</dbReference>
<dbReference type="OrthoDB" id="5089701at2759"/>
<accession>A0A9W9C017</accession>
<organism evidence="4 5">
    <name type="scientific">Didymella glomerata</name>
    <dbReference type="NCBI Taxonomy" id="749621"/>
    <lineage>
        <taxon>Eukaryota</taxon>
        <taxon>Fungi</taxon>
        <taxon>Dikarya</taxon>
        <taxon>Ascomycota</taxon>
        <taxon>Pezizomycotina</taxon>
        <taxon>Dothideomycetes</taxon>
        <taxon>Pleosporomycetidae</taxon>
        <taxon>Pleosporales</taxon>
        <taxon>Pleosporineae</taxon>
        <taxon>Didymellaceae</taxon>
        <taxon>Didymella</taxon>
    </lineage>
</organism>
<proteinExistence type="predicted"/>
<dbReference type="InterPro" id="IPR021858">
    <property type="entry name" value="Fun_TF"/>
</dbReference>
<feature type="compositionally biased region" description="Low complexity" evidence="3">
    <location>
        <begin position="301"/>
        <end position="310"/>
    </location>
</feature>